<feature type="coiled-coil region" evidence="1">
    <location>
        <begin position="387"/>
        <end position="491"/>
    </location>
</feature>
<proteinExistence type="predicted"/>
<sequence length="507" mass="59721">MHFRKESVEEIIKYDDYPYKVYTRVSTDRDEQISSKENQIDVCRYWIEQHNYEWDDRSVLLDDGISGTVLEDRAAMKYIFSLAEKKEIKMVIFKSITRLARDLKDALYIREILVSNGVRVVTLEEDYDSLYESKASMKFEMSALFAEQLPKSMSVNISGVLAAKARRGEHSGRVPYGYMKEGKYLVINENEADVIRLIFHLYNNEGLGQKRVTYALQEKCKAGEIPPPRKRSNWQLTTVQTILRNPIYCGVHIANRHTTIKVDGRKKFIRNPPEKWTVYEDFCPPIVSREDWEKANNKQTVNKKRKFTPWNELRKLIICGKCGSKMVIIQTHRDKKNGERTYWKYLKCSNFRRAGKDGCVNHVPIKYEELRDFVVENLITFSEGISHDFKKNALEQKERQIKAIKAELKSLETQNKRLLELYLEDQMITKAEFQSKRNDIQAKITNLEQSLFSLQHVQNEKNSIIEMKAVIQELEDREKDLKHVFEKLIDRIVIDPNGKINIYYRFK</sequence>
<dbReference type="PROSITE" id="PS51736">
    <property type="entry name" value="RECOMBINASES_3"/>
    <property type="match status" value="1"/>
</dbReference>
<dbReference type="SMART" id="SM00857">
    <property type="entry name" value="Resolvase"/>
    <property type="match status" value="1"/>
</dbReference>
<evidence type="ECO:0000259" key="2">
    <source>
        <dbReference type="PROSITE" id="PS51736"/>
    </source>
</evidence>
<organism evidence="4 5">
    <name type="scientific">Bacillus zhangzhouensis</name>
    <dbReference type="NCBI Taxonomy" id="1178540"/>
    <lineage>
        <taxon>Bacteria</taxon>
        <taxon>Bacillati</taxon>
        <taxon>Bacillota</taxon>
        <taxon>Bacilli</taxon>
        <taxon>Bacillales</taxon>
        <taxon>Bacillaceae</taxon>
        <taxon>Bacillus</taxon>
    </lineage>
</organism>
<dbReference type="AlphaFoldDB" id="A0A081LB31"/>
<evidence type="ECO:0000313" key="4">
    <source>
        <dbReference type="EMBL" id="KEP26457.1"/>
    </source>
</evidence>
<dbReference type="EMBL" id="JOTP01000009">
    <property type="protein sequence ID" value="KEP26457.1"/>
    <property type="molecule type" value="Genomic_DNA"/>
</dbReference>
<dbReference type="InterPro" id="IPR006119">
    <property type="entry name" value="Resolv_N"/>
</dbReference>
<keyword evidence="5" id="KW-1185">Reference proteome</keyword>
<dbReference type="Pfam" id="PF13408">
    <property type="entry name" value="Zn_ribbon_recom"/>
    <property type="match status" value="1"/>
</dbReference>
<feature type="domain" description="Resolvase/invertase-type recombinase catalytic" evidence="2">
    <location>
        <begin position="18"/>
        <end position="168"/>
    </location>
</feature>
<gene>
    <name evidence="4" type="ORF">BA70_19325</name>
</gene>
<dbReference type="InterPro" id="IPR050639">
    <property type="entry name" value="SSR_resolvase"/>
</dbReference>
<dbReference type="GO" id="GO:0000150">
    <property type="term" value="F:DNA strand exchange activity"/>
    <property type="evidence" value="ECO:0007669"/>
    <property type="project" value="InterPro"/>
</dbReference>
<dbReference type="InterPro" id="IPR036162">
    <property type="entry name" value="Resolvase-like_N_sf"/>
</dbReference>
<keyword evidence="1" id="KW-0175">Coiled coil</keyword>
<protein>
    <submittedName>
        <fullName evidence="4">Serine recombinase</fullName>
    </submittedName>
</protein>
<evidence type="ECO:0000259" key="3">
    <source>
        <dbReference type="PROSITE" id="PS51737"/>
    </source>
</evidence>
<dbReference type="RefSeq" id="WP_034321128.1">
    <property type="nucleotide sequence ID" value="NZ_JOTP01000009.1"/>
</dbReference>
<dbReference type="Pfam" id="PF07508">
    <property type="entry name" value="Recombinase"/>
    <property type="match status" value="1"/>
</dbReference>
<dbReference type="InterPro" id="IPR011109">
    <property type="entry name" value="DNA_bind_recombinase_dom"/>
</dbReference>
<dbReference type="PROSITE" id="PS51737">
    <property type="entry name" value="RECOMBINASE_DNA_BIND"/>
    <property type="match status" value="1"/>
</dbReference>
<dbReference type="PANTHER" id="PTHR30461">
    <property type="entry name" value="DNA-INVERTASE FROM LAMBDOID PROPHAGE"/>
    <property type="match status" value="1"/>
</dbReference>
<reference evidence="4 5" key="1">
    <citation type="submission" date="2012-09" db="EMBL/GenBank/DDBJ databases">
        <title>Genome Sequence of Bacillus sp. DW5-4.</title>
        <authorList>
            <person name="Lai Q."/>
            <person name="Liu Y."/>
            <person name="Shao Z."/>
        </authorList>
    </citation>
    <scope>NUCLEOTIDE SEQUENCE [LARGE SCALE GENOMIC DNA]</scope>
    <source>
        <strain evidence="4 5">DW5-4</strain>
    </source>
</reference>
<dbReference type="InterPro" id="IPR038109">
    <property type="entry name" value="DNA_bind_recomb_sf"/>
</dbReference>
<evidence type="ECO:0000313" key="5">
    <source>
        <dbReference type="Proteomes" id="UP000028091"/>
    </source>
</evidence>
<dbReference type="InterPro" id="IPR025827">
    <property type="entry name" value="Zn_ribbon_recom_dom"/>
</dbReference>
<evidence type="ECO:0000256" key="1">
    <source>
        <dbReference type="SAM" id="Coils"/>
    </source>
</evidence>
<feature type="domain" description="Recombinase" evidence="3">
    <location>
        <begin position="175"/>
        <end position="306"/>
    </location>
</feature>
<accession>A0A081LB31</accession>
<dbReference type="OrthoDB" id="9769353at2"/>
<dbReference type="CDD" id="cd00338">
    <property type="entry name" value="Ser_Recombinase"/>
    <property type="match status" value="1"/>
</dbReference>
<dbReference type="Gene3D" id="3.40.50.1390">
    <property type="entry name" value="Resolvase, N-terminal catalytic domain"/>
    <property type="match status" value="1"/>
</dbReference>
<comment type="caution">
    <text evidence="4">The sequence shown here is derived from an EMBL/GenBank/DDBJ whole genome shotgun (WGS) entry which is preliminary data.</text>
</comment>
<dbReference type="eggNOG" id="COG1961">
    <property type="taxonomic scope" value="Bacteria"/>
</dbReference>
<dbReference type="GO" id="GO:0003677">
    <property type="term" value="F:DNA binding"/>
    <property type="evidence" value="ECO:0007669"/>
    <property type="project" value="InterPro"/>
</dbReference>
<dbReference type="Proteomes" id="UP000028091">
    <property type="component" value="Unassembled WGS sequence"/>
</dbReference>
<dbReference type="Gene3D" id="3.90.1750.20">
    <property type="entry name" value="Putative Large Serine Recombinase, Chain B, Domain 2"/>
    <property type="match status" value="1"/>
</dbReference>
<dbReference type="SUPFAM" id="SSF53041">
    <property type="entry name" value="Resolvase-like"/>
    <property type="match status" value="1"/>
</dbReference>
<name>A0A081LB31_9BACI</name>
<dbReference type="Pfam" id="PF00239">
    <property type="entry name" value="Resolvase"/>
    <property type="match status" value="1"/>
</dbReference>
<dbReference type="PANTHER" id="PTHR30461:SF23">
    <property type="entry name" value="DNA RECOMBINASE-RELATED"/>
    <property type="match status" value="1"/>
</dbReference>